<comment type="function">
    <text evidence="1">Electron transport system for the ribonucleotide reductase system NrdEF.</text>
</comment>
<keyword evidence="4" id="KW-0813">Transport</keyword>
<evidence type="ECO:0000256" key="5">
    <source>
        <dbReference type="ARBA" id="ARBA00022982"/>
    </source>
</evidence>
<dbReference type="PATRIC" id="fig|1125718.3.peg.1967"/>
<gene>
    <name evidence="9" type="primary">nrdH_2</name>
    <name evidence="9" type="ORF">HMPREF1318_1322</name>
</gene>
<dbReference type="AlphaFoldDB" id="J0WYH2"/>
<dbReference type="GO" id="GO:0009055">
    <property type="term" value="F:electron transfer activity"/>
    <property type="evidence" value="ECO:0007669"/>
    <property type="project" value="TreeGrafter"/>
</dbReference>
<protein>
    <recommendedName>
        <fullName evidence="3">Glutaredoxin-like protein NrdH</fullName>
    </recommendedName>
</protein>
<proteinExistence type="inferred from homology"/>
<feature type="domain" description="Glutaredoxin" evidence="8">
    <location>
        <begin position="3"/>
        <end position="61"/>
    </location>
</feature>
<keyword evidence="5" id="KW-0249">Electron transport</keyword>
<evidence type="ECO:0000313" key="10">
    <source>
        <dbReference type="Proteomes" id="UP000002941"/>
    </source>
</evidence>
<reference evidence="9 10" key="1">
    <citation type="submission" date="2012-05" db="EMBL/GenBank/DDBJ databases">
        <authorList>
            <person name="Harkins D.M."/>
            <person name="Madupu R."/>
            <person name="Durkin A.S."/>
            <person name="Torralba M."/>
            <person name="Methe B."/>
            <person name="Sutton G.G."/>
            <person name="Nelson K.E."/>
        </authorList>
    </citation>
    <scope>NUCLEOTIDE SEQUENCE [LARGE SCALE GENOMIC DNA]</scope>
    <source>
        <strain evidence="9 10">F0489</strain>
    </source>
</reference>
<keyword evidence="10" id="KW-1185">Reference proteome</keyword>
<dbReference type="PANTHER" id="PTHR34386">
    <property type="entry name" value="GLUTAREDOXIN"/>
    <property type="match status" value="1"/>
</dbReference>
<keyword evidence="7" id="KW-0676">Redox-active center</keyword>
<dbReference type="Gene3D" id="3.40.30.10">
    <property type="entry name" value="Glutaredoxin"/>
    <property type="match status" value="1"/>
</dbReference>
<dbReference type="GO" id="GO:0045454">
    <property type="term" value="P:cell redox homeostasis"/>
    <property type="evidence" value="ECO:0007669"/>
    <property type="project" value="InterPro"/>
</dbReference>
<dbReference type="InterPro" id="IPR051548">
    <property type="entry name" value="Grx-like_ET"/>
</dbReference>
<keyword evidence="6" id="KW-1015">Disulfide bond</keyword>
<evidence type="ECO:0000256" key="4">
    <source>
        <dbReference type="ARBA" id="ARBA00022448"/>
    </source>
</evidence>
<name>J0WYH2_9ACTO</name>
<organism evidence="9 10">
    <name type="scientific">Actinomyces massiliensis F0489</name>
    <dbReference type="NCBI Taxonomy" id="1125718"/>
    <lineage>
        <taxon>Bacteria</taxon>
        <taxon>Bacillati</taxon>
        <taxon>Actinomycetota</taxon>
        <taxon>Actinomycetes</taxon>
        <taxon>Actinomycetales</taxon>
        <taxon>Actinomycetaceae</taxon>
        <taxon>Actinomyces</taxon>
    </lineage>
</organism>
<dbReference type="InterPro" id="IPR002109">
    <property type="entry name" value="Glutaredoxin"/>
</dbReference>
<accession>J0WYH2</accession>
<evidence type="ECO:0000256" key="1">
    <source>
        <dbReference type="ARBA" id="ARBA00002292"/>
    </source>
</evidence>
<dbReference type="InterPro" id="IPR011909">
    <property type="entry name" value="GlrX_NrdH"/>
</dbReference>
<sequence>MAITVYSKPNCVQCNATYRALDKAGLRYETVDISLDVEALEQVKSLGYAQAPVVMAGEDHWSGFRPDKIKALAIAAEVLAV</sequence>
<dbReference type="OrthoDB" id="8545217at2"/>
<evidence type="ECO:0000313" key="9">
    <source>
        <dbReference type="EMBL" id="EJF41366.1"/>
    </source>
</evidence>
<evidence type="ECO:0000256" key="7">
    <source>
        <dbReference type="ARBA" id="ARBA00023284"/>
    </source>
</evidence>
<dbReference type="NCBIfam" id="TIGR02194">
    <property type="entry name" value="GlrX_NrdH"/>
    <property type="match status" value="1"/>
</dbReference>
<comment type="caution">
    <text evidence="9">The sequence shown here is derived from an EMBL/GenBank/DDBJ whole genome shotgun (WGS) entry which is preliminary data.</text>
</comment>
<evidence type="ECO:0000256" key="3">
    <source>
        <dbReference type="ARBA" id="ARBA00017945"/>
    </source>
</evidence>
<evidence type="ECO:0000256" key="2">
    <source>
        <dbReference type="ARBA" id="ARBA00007787"/>
    </source>
</evidence>
<dbReference type="InterPro" id="IPR036249">
    <property type="entry name" value="Thioredoxin-like_sf"/>
</dbReference>
<dbReference type="Pfam" id="PF00462">
    <property type="entry name" value="Glutaredoxin"/>
    <property type="match status" value="1"/>
</dbReference>
<dbReference type="RefSeq" id="WP_008732315.1">
    <property type="nucleotide sequence ID" value="NZ_AKFT01000159.1"/>
</dbReference>
<dbReference type="SUPFAM" id="SSF52833">
    <property type="entry name" value="Thioredoxin-like"/>
    <property type="match status" value="1"/>
</dbReference>
<evidence type="ECO:0000259" key="8">
    <source>
        <dbReference type="Pfam" id="PF00462"/>
    </source>
</evidence>
<dbReference type="CDD" id="cd02976">
    <property type="entry name" value="NrdH"/>
    <property type="match status" value="1"/>
</dbReference>
<dbReference type="Proteomes" id="UP000002941">
    <property type="component" value="Unassembled WGS sequence"/>
</dbReference>
<comment type="similarity">
    <text evidence="2">Belongs to the glutaredoxin family.</text>
</comment>
<dbReference type="PANTHER" id="PTHR34386:SF1">
    <property type="entry name" value="GLUTAREDOXIN-LIKE PROTEIN NRDH"/>
    <property type="match status" value="1"/>
</dbReference>
<evidence type="ECO:0000256" key="6">
    <source>
        <dbReference type="ARBA" id="ARBA00023157"/>
    </source>
</evidence>
<dbReference type="EMBL" id="AKFT01000159">
    <property type="protein sequence ID" value="EJF41366.1"/>
    <property type="molecule type" value="Genomic_DNA"/>
</dbReference>
<dbReference type="PROSITE" id="PS51354">
    <property type="entry name" value="GLUTAREDOXIN_2"/>
    <property type="match status" value="1"/>
</dbReference>
<dbReference type="eggNOG" id="COG0695">
    <property type="taxonomic scope" value="Bacteria"/>
</dbReference>